<proteinExistence type="predicted"/>
<reference evidence="1 2" key="1">
    <citation type="submission" date="2020-04" db="EMBL/GenBank/DDBJ databases">
        <title>Advantages and limits of metagenomic assembly and binning of a giant virus.</title>
        <authorList>
            <person name="Schulz F."/>
            <person name="Andreani J."/>
            <person name="Francis R."/>
            <person name="Boudjemaa H."/>
            <person name="Bou Khalil J.Y."/>
            <person name="Lee J."/>
            <person name="La Scola B."/>
            <person name="Woyke T."/>
        </authorList>
    </citation>
    <scope>NUCLEOTIDE SEQUENCE [LARGE SCALE GENOMIC DNA]</scope>
    <source>
        <strain evidence="1 2">FV1/VV64</strain>
    </source>
</reference>
<sequence>MHTYYKTAHKVPEHVASLLYDSADELHWFRLTPGTSNKFTYTEGDDVEMTVEYDFNDKLTVVVRNSEMEIPLCEVVRLYLQTDYSNARSPVYEHEIDIESDENEHVLDVLVGNRIVYLGVYIGESEVVQQSLHRYK</sequence>
<organism evidence="1 2">
    <name type="scientific">Fadolivirus FV1/VV64</name>
    <dbReference type="NCBI Taxonomy" id="3070911"/>
    <lineage>
        <taxon>Viruses</taxon>
        <taxon>Varidnaviria</taxon>
        <taxon>Bamfordvirae</taxon>
        <taxon>Nucleocytoviricota</taxon>
        <taxon>Megaviricetes</taxon>
        <taxon>Imitervirales</taxon>
        <taxon>Mimiviridae</taxon>
        <taxon>Klosneuvirinae</taxon>
        <taxon>Fadolivirus</taxon>
        <taxon>Fadolivirus algeromassiliense</taxon>
    </lineage>
</organism>
<dbReference type="Proteomes" id="UP001162001">
    <property type="component" value="Segment"/>
</dbReference>
<gene>
    <name evidence="1" type="ORF">Fadolivirus_1_1221</name>
</gene>
<dbReference type="EMBL" id="MT418680">
    <property type="protein sequence ID" value="QKF94679.1"/>
    <property type="molecule type" value="Genomic_DNA"/>
</dbReference>
<name>A0A7D3QWL3_9VIRU</name>
<evidence type="ECO:0000313" key="2">
    <source>
        <dbReference type="Proteomes" id="UP001162001"/>
    </source>
</evidence>
<keyword evidence="2" id="KW-1185">Reference proteome</keyword>
<accession>A0A7D3QWL3</accession>
<protein>
    <submittedName>
        <fullName evidence="1">Uncharacterized protein</fullName>
    </submittedName>
</protein>
<evidence type="ECO:0000313" key="1">
    <source>
        <dbReference type="EMBL" id="QKF94679.1"/>
    </source>
</evidence>